<dbReference type="GO" id="GO:0004190">
    <property type="term" value="F:aspartic-type endopeptidase activity"/>
    <property type="evidence" value="ECO:0007669"/>
    <property type="project" value="UniProtKB-UniRule"/>
</dbReference>
<keyword evidence="2 9" id="KW-1003">Cell membrane</keyword>
<evidence type="ECO:0000313" key="12">
    <source>
        <dbReference type="EMBL" id="CUH16078.1"/>
    </source>
</evidence>
<evidence type="ECO:0000256" key="1">
    <source>
        <dbReference type="ARBA" id="ARBA00006139"/>
    </source>
</evidence>
<feature type="transmembrane region" description="Helical" evidence="9">
    <location>
        <begin position="61"/>
        <end position="79"/>
    </location>
</feature>
<dbReference type="GO" id="GO:0005886">
    <property type="term" value="C:plasma membrane"/>
    <property type="evidence" value="ECO:0007669"/>
    <property type="project" value="UniProtKB-SubCell"/>
</dbReference>
<dbReference type="OrthoDB" id="9810259at2"/>
<protein>
    <recommendedName>
        <fullName evidence="9">Lipoprotein signal peptidase</fullName>
        <ecNumber evidence="9">3.4.23.36</ecNumber>
    </recommendedName>
    <alternativeName>
        <fullName evidence="9">Prolipoprotein signal peptidase</fullName>
    </alternativeName>
    <alternativeName>
        <fullName evidence="9">Signal peptidase II</fullName>
        <shortName evidence="9">SPase II</shortName>
    </alternativeName>
</protein>
<keyword evidence="7 9" id="KW-1133">Transmembrane helix</keyword>
<organism evidence="12 13">
    <name type="scientific">Jannaschia seosinensis</name>
    <dbReference type="NCBI Taxonomy" id="313367"/>
    <lineage>
        <taxon>Bacteria</taxon>
        <taxon>Pseudomonadati</taxon>
        <taxon>Pseudomonadota</taxon>
        <taxon>Alphaproteobacteria</taxon>
        <taxon>Rhodobacterales</taxon>
        <taxon>Roseobacteraceae</taxon>
        <taxon>Jannaschia</taxon>
    </lineage>
</organism>
<evidence type="ECO:0000256" key="10">
    <source>
        <dbReference type="RuleBase" id="RU000594"/>
    </source>
</evidence>
<dbReference type="PROSITE" id="PS00855">
    <property type="entry name" value="SPASE_II"/>
    <property type="match status" value="1"/>
</dbReference>
<keyword evidence="5 9" id="KW-0064">Aspartyl protease</keyword>
<comment type="subcellular location">
    <subcellularLocation>
        <location evidence="9">Cell membrane</location>
        <topology evidence="9">Multi-pass membrane protein</topology>
    </subcellularLocation>
</comment>
<feature type="transmembrane region" description="Helical" evidence="9">
    <location>
        <begin position="91"/>
        <end position="112"/>
    </location>
</feature>
<dbReference type="PRINTS" id="PR00781">
    <property type="entry name" value="LIPOSIGPTASE"/>
</dbReference>
<dbReference type="EMBL" id="CYPR01000018">
    <property type="protein sequence ID" value="CUH16078.1"/>
    <property type="molecule type" value="Genomic_DNA"/>
</dbReference>
<keyword evidence="12" id="KW-0449">Lipoprotein</keyword>
<dbReference type="STRING" id="313367.JSE7799_00340"/>
<reference evidence="12 13" key="1">
    <citation type="submission" date="2015-09" db="EMBL/GenBank/DDBJ databases">
        <authorList>
            <person name="Jackson K.R."/>
            <person name="Lunt B.L."/>
            <person name="Fisher J.N.B."/>
            <person name="Gardner A.V."/>
            <person name="Bailey M.E."/>
            <person name="Deus L.M."/>
            <person name="Earl A.S."/>
            <person name="Gibby P.D."/>
            <person name="Hartmann K.A."/>
            <person name="Liu J.E."/>
            <person name="Manci A.M."/>
            <person name="Nielsen D.A."/>
            <person name="Solomon M.B."/>
            <person name="Breakwell D.P."/>
            <person name="Burnett S.H."/>
            <person name="Grose J.H."/>
        </authorList>
    </citation>
    <scope>NUCLEOTIDE SEQUENCE [LARGE SCALE GENOMIC DNA]</scope>
    <source>
        <strain evidence="12 13">CECT 7799</strain>
    </source>
</reference>
<keyword evidence="6 9" id="KW-0378">Hydrolase</keyword>
<dbReference type="Pfam" id="PF01252">
    <property type="entry name" value="Peptidase_A8"/>
    <property type="match status" value="1"/>
</dbReference>
<keyword evidence="4 9" id="KW-0812">Transmembrane</keyword>
<dbReference type="GO" id="GO:0006508">
    <property type="term" value="P:proteolysis"/>
    <property type="evidence" value="ECO:0007669"/>
    <property type="project" value="UniProtKB-KW"/>
</dbReference>
<dbReference type="EC" id="3.4.23.36" evidence="9"/>
<evidence type="ECO:0000256" key="4">
    <source>
        <dbReference type="ARBA" id="ARBA00022692"/>
    </source>
</evidence>
<sequence>MRALLLSAAGAFAVDQISKIAVVHWLDLKHLLVMPVAPPFLVFRMGWNAGMNFGLLSGAEARWILIALAVVVSVVLIWWARGFTRTRARVAAGLIVGGALANAFDRVLYGAVADFLNMSCCGIENPFAFNLADVFIFAGAAGLVLWGEDRPRAAKTP</sequence>
<dbReference type="PANTHER" id="PTHR33695:SF1">
    <property type="entry name" value="LIPOPROTEIN SIGNAL PEPTIDASE"/>
    <property type="match status" value="1"/>
</dbReference>
<evidence type="ECO:0000256" key="5">
    <source>
        <dbReference type="ARBA" id="ARBA00022750"/>
    </source>
</evidence>
<evidence type="ECO:0000256" key="7">
    <source>
        <dbReference type="ARBA" id="ARBA00022989"/>
    </source>
</evidence>
<dbReference type="InterPro" id="IPR001872">
    <property type="entry name" value="Peptidase_A8"/>
</dbReference>
<feature type="active site" evidence="9">
    <location>
        <position position="114"/>
    </location>
</feature>
<feature type="active site" evidence="9">
    <location>
        <position position="133"/>
    </location>
</feature>
<dbReference type="UniPathway" id="UPA00665"/>
<dbReference type="NCBIfam" id="TIGR00077">
    <property type="entry name" value="lspA"/>
    <property type="match status" value="1"/>
</dbReference>
<evidence type="ECO:0000256" key="9">
    <source>
        <dbReference type="HAMAP-Rule" id="MF_00161"/>
    </source>
</evidence>
<evidence type="ECO:0000256" key="2">
    <source>
        <dbReference type="ARBA" id="ARBA00022475"/>
    </source>
</evidence>
<accession>A0A0M7B8I5</accession>
<keyword evidence="8 9" id="KW-0472">Membrane</keyword>
<keyword evidence="13" id="KW-1185">Reference proteome</keyword>
<evidence type="ECO:0000256" key="3">
    <source>
        <dbReference type="ARBA" id="ARBA00022670"/>
    </source>
</evidence>
<name>A0A0M7B8I5_9RHOB</name>
<keyword evidence="3 9" id="KW-0645">Protease</keyword>
<dbReference type="PANTHER" id="PTHR33695">
    <property type="entry name" value="LIPOPROTEIN SIGNAL PEPTIDASE"/>
    <property type="match status" value="1"/>
</dbReference>
<comment type="caution">
    <text evidence="9">Lacks conserved residue(s) required for the propagation of feature annotation.</text>
</comment>
<dbReference type="Proteomes" id="UP000049455">
    <property type="component" value="Unassembled WGS sequence"/>
</dbReference>
<comment type="pathway">
    <text evidence="9">Protein modification; lipoprotein biosynthesis (signal peptide cleavage).</text>
</comment>
<feature type="transmembrane region" description="Helical" evidence="9">
    <location>
        <begin position="127"/>
        <end position="146"/>
    </location>
</feature>
<comment type="similarity">
    <text evidence="1 9 11">Belongs to the peptidase A8 family.</text>
</comment>
<dbReference type="AlphaFoldDB" id="A0A0M7B8I5"/>
<dbReference type="HAMAP" id="MF_00161">
    <property type="entry name" value="LspA"/>
    <property type="match status" value="1"/>
</dbReference>
<evidence type="ECO:0000256" key="11">
    <source>
        <dbReference type="RuleBase" id="RU004181"/>
    </source>
</evidence>
<gene>
    <name evidence="9 12" type="primary">lspA</name>
    <name evidence="12" type="ORF">JSE7799_00340</name>
</gene>
<evidence type="ECO:0000256" key="6">
    <source>
        <dbReference type="ARBA" id="ARBA00022801"/>
    </source>
</evidence>
<comment type="catalytic activity">
    <reaction evidence="9 10">
        <text>Release of signal peptides from bacterial membrane prolipoproteins. Hydrolyzes -Xaa-Yaa-Zaa-|-(S,diacylglyceryl)Cys-, in which Xaa is hydrophobic (preferably Leu), and Yaa (Ala or Ser) and Zaa (Gly or Ala) have small, neutral side chains.</text>
        <dbReference type="EC" id="3.4.23.36"/>
    </reaction>
</comment>
<evidence type="ECO:0000313" key="13">
    <source>
        <dbReference type="Proteomes" id="UP000049455"/>
    </source>
</evidence>
<proteinExistence type="inferred from homology"/>
<dbReference type="RefSeq" id="WP_055662049.1">
    <property type="nucleotide sequence ID" value="NZ_CYPR01000018.1"/>
</dbReference>
<comment type="function">
    <text evidence="9 10">This protein specifically catalyzes the removal of signal peptides from prolipoproteins.</text>
</comment>
<evidence type="ECO:0000256" key="8">
    <source>
        <dbReference type="ARBA" id="ARBA00023136"/>
    </source>
</evidence>